<evidence type="ECO:0000256" key="1">
    <source>
        <dbReference type="SAM" id="MobiDB-lite"/>
    </source>
</evidence>
<dbReference type="InterPro" id="IPR001900">
    <property type="entry name" value="RNase_II/R"/>
</dbReference>
<dbReference type="InterPro" id="IPR057912">
    <property type="entry name" value="OB_CYT4_C"/>
</dbReference>
<reference evidence="3" key="1">
    <citation type="submission" date="2022-11" db="EMBL/GenBank/DDBJ databases">
        <authorList>
            <person name="Scott C."/>
            <person name="Bruce N."/>
        </authorList>
    </citation>
    <scope>NUCLEOTIDE SEQUENCE</scope>
</reference>
<dbReference type="OrthoDB" id="2285229at2759"/>
<feature type="region of interest" description="Disordered" evidence="1">
    <location>
        <begin position="466"/>
        <end position="492"/>
    </location>
</feature>
<comment type="caution">
    <text evidence="3">The sequence shown here is derived from an EMBL/GenBank/DDBJ whole genome shotgun (WGS) entry which is preliminary data.</text>
</comment>
<protein>
    <recommendedName>
        <fullName evidence="2">RNB domain-containing protein</fullName>
    </recommendedName>
</protein>
<dbReference type="Pfam" id="PF00773">
    <property type="entry name" value="RNB"/>
    <property type="match status" value="1"/>
</dbReference>
<dbReference type="InterPro" id="IPR056624">
    <property type="entry name" value="WH_CYT4"/>
</dbReference>
<organism evidence="3 4">
    <name type="scientific">Parascedosporium putredinis</name>
    <dbReference type="NCBI Taxonomy" id="1442378"/>
    <lineage>
        <taxon>Eukaryota</taxon>
        <taxon>Fungi</taxon>
        <taxon>Dikarya</taxon>
        <taxon>Ascomycota</taxon>
        <taxon>Pezizomycotina</taxon>
        <taxon>Sordariomycetes</taxon>
        <taxon>Hypocreomycetidae</taxon>
        <taxon>Microascales</taxon>
        <taxon>Microascaceae</taxon>
        <taxon>Parascedosporium</taxon>
    </lineage>
</organism>
<dbReference type="SUPFAM" id="SSF50249">
    <property type="entry name" value="Nucleic acid-binding proteins"/>
    <property type="match status" value="1"/>
</dbReference>
<evidence type="ECO:0000259" key="2">
    <source>
        <dbReference type="SMART" id="SM00955"/>
    </source>
</evidence>
<dbReference type="InterPro" id="IPR050180">
    <property type="entry name" value="RNR_Ribonuclease"/>
</dbReference>
<dbReference type="AlphaFoldDB" id="A0A9P1H633"/>
<keyword evidence="4" id="KW-1185">Reference proteome</keyword>
<dbReference type="Proteomes" id="UP000838763">
    <property type="component" value="Unassembled WGS sequence"/>
</dbReference>
<dbReference type="PANTHER" id="PTHR23355">
    <property type="entry name" value="RIBONUCLEASE"/>
    <property type="match status" value="1"/>
</dbReference>
<dbReference type="SMART" id="SM00955">
    <property type="entry name" value="RNB"/>
    <property type="match status" value="1"/>
</dbReference>
<evidence type="ECO:0000313" key="4">
    <source>
        <dbReference type="Proteomes" id="UP000838763"/>
    </source>
</evidence>
<dbReference type="GO" id="GO:0003723">
    <property type="term" value="F:RNA binding"/>
    <property type="evidence" value="ECO:0007669"/>
    <property type="project" value="InterPro"/>
</dbReference>
<dbReference type="PANTHER" id="PTHR23355:SF65">
    <property type="entry name" value="EXORIBONUCLEASE CYT-4, PUTATIVE (AFU_ORTHOLOGUE AFUA_7G01550)-RELATED"/>
    <property type="match status" value="1"/>
</dbReference>
<feature type="domain" description="RNB" evidence="2">
    <location>
        <begin position="486"/>
        <end position="795"/>
    </location>
</feature>
<dbReference type="GO" id="GO:0006402">
    <property type="term" value="P:mRNA catabolic process"/>
    <property type="evidence" value="ECO:0007669"/>
    <property type="project" value="TreeGrafter"/>
</dbReference>
<evidence type="ECO:0000313" key="3">
    <source>
        <dbReference type="EMBL" id="CAI4216233.1"/>
    </source>
</evidence>
<dbReference type="InterPro" id="IPR012340">
    <property type="entry name" value="NA-bd_OB-fold"/>
</dbReference>
<dbReference type="GO" id="GO:0000932">
    <property type="term" value="C:P-body"/>
    <property type="evidence" value="ECO:0007669"/>
    <property type="project" value="TreeGrafter"/>
</dbReference>
<sequence>MLGITRRSPGCNSLQHPGSLLRGLLVPCRRASHQSRQSPIGSQRRNDYRDFQRRASDKFLADLQRRSTIRDTLKKWEAENPQQAEFPVCDSLPPGELPNSISKSQALGSIREAREAGDPEESGFVVDGMDSVDDTASVMQEHLRPGTLIELRLSDSRIPLLGVILGRFHGVYYFLTNGGQLAADEETHPLVDFLPKDRFVNPREVTLLYQPPIELCAPLQKKLQRFDAQAHHFHQTNLTALSAAESKLPHPSEFSTLSLHQIAQTLIPNKVDSAGTYDPATLYAVHVALMNDETHGFRPLNKIHAGKHVSYLYRISPASSNRIIKKVRTQVRQIMETLGSSTGSGGEKINLANNGLWRFIIKTRRVIKESRARRSWTDHGMLVPHHEHYEAFQGWTKEDQDYLHFMELWVGSHVHQESILHCFGSSILHLTQMYQPAKQLNAATGWTFLQELGCIPSWELPTRHKSPIPGAKVKSGGGYDRPSPGPFPNAPSTTLLDDAVSVEPAGAPGEYWIHAHIADPAAFIDPKSKLADYAAIIAQDHFIPGYRCSMFPPEFYDEIVMKNFSLDKDRPCLTFSTKLNEDGQVLDVRVQPGTLQNITFLTPGSGPSSITGPQPRALSKVSGLSEAERDELQTLHRLLTAVDVLRLKRGAIPQSRASRSDATKWSGDPMIEIGFDERKDGTLVGMAMMLAGESAAKWCSSRSIPVPYHAQPGALRNPEGLRALGDQIRALTDSGADVPMSLWRTFDREAGPTAQSVFPSPIIPQGLEMYTKVTSPLRRLADCIVHWQIHAALAEEARLSASLAGQDCSHATFLPWDRPALGAKLESLRLSNYVSQTLSRGQGSQPWLYQALFRAWKFGEAQLPPSFRFTVSSVYGGVLMGELDYMGFSAMLRKRDMGGVALMADVQRGDVLEVEIRDINVYSMHLFVGALRLLGKNSAVAEDQARLLAAAA</sequence>
<dbReference type="Pfam" id="PF23216">
    <property type="entry name" value="WHD_CYT4"/>
    <property type="match status" value="1"/>
</dbReference>
<dbReference type="Pfam" id="PF23214">
    <property type="entry name" value="SH3_CYT4"/>
    <property type="match status" value="1"/>
</dbReference>
<dbReference type="GO" id="GO:0000175">
    <property type="term" value="F:3'-5'-RNA exonuclease activity"/>
    <property type="evidence" value="ECO:0007669"/>
    <property type="project" value="TreeGrafter"/>
</dbReference>
<proteinExistence type="predicted"/>
<gene>
    <name evidence="3" type="ORF">PPNO1_LOCUS5893</name>
</gene>
<accession>A0A9P1H633</accession>
<name>A0A9P1H633_9PEZI</name>
<dbReference type="Pfam" id="PF25522">
    <property type="entry name" value="OB_cyt-4"/>
    <property type="match status" value="1"/>
</dbReference>
<dbReference type="InterPro" id="IPR056625">
    <property type="entry name" value="SH3_CYT4"/>
</dbReference>
<dbReference type="EMBL" id="CALLCH030000015">
    <property type="protein sequence ID" value="CAI4216233.1"/>
    <property type="molecule type" value="Genomic_DNA"/>
</dbReference>